<dbReference type="Pfam" id="PF05795">
    <property type="entry name" value="Plasmodium_Vir"/>
    <property type="match status" value="1"/>
</dbReference>
<dbReference type="InterPro" id="IPR008780">
    <property type="entry name" value="Plasmodium_Vir"/>
</dbReference>
<feature type="transmembrane region" description="Helical" evidence="1">
    <location>
        <begin position="224"/>
        <end position="243"/>
    </location>
</feature>
<keyword evidence="1" id="KW-0812">Transmembrane</keyword>
<sequence>MDSPRINTVYNIVTSYKEYKSKLTSPSSGDGVMIVSACQSFKYENVKLYNGSFPEICSTAIQFLGHLKENLNNYRDDGCKYLFYSLYVDVLNRNTSIENTLILLKKLNNIFNEDYDGDNELDNYINKMDKNICDKLVKLIDIYDVFNKFESEFSSMPSIKTCTSECVELFKGYLEECRKGNDYDFCYELKNFREQYNAFVEKVILCEGKQHLLPPVEMFDTGNVIIIPSVIIVVAAFISPILYKFTAFGPWIRRTIGIRNNIFENINEETNNPIYTSEMVNKNSEKLNYNIVYSSS</sequence>
<evidence type="ECO:0000256" key="1">
    <source>
        <dbReference type="SAM" id="Phobius"/>
    </source>
</evidence>
<name>A0A1A9AKB5_PLAOA</name>
<organism evidence="2 3">
    <name type="scientific">Plasmodium ovale wallikeri</name>
    <dbReference type="NCBI Taxonomy" id="864142"/>
    <lineage>
        <taxon>Eukaryota</taxon>
        <taxon>Sar</taxon>
        <taxon>Alveolata</taxon>
        <taxon>Apicomplexa</taxon>
        <taxon>Aconoidasida</taxon>
        <taxon>Haemosporida</taxon>
        <taxon>Plasmodiidae</taxon>
        <taxon>Plasmodium</taxon>
        <taxon>Plasmodium (Plasmodium)</taxon>
    </lineage>
</organism>
<gene>
    <name evidence="2" type="ORF">POVWA2_074470</name>
</gene>
<protein>
    <submittedName>
        <fullName evidence="2">PIR Superfamily Protein</fullName>
    </submittedName>
</protein>
<accession>A0A1A9AKB5</accession>
<reference evidence="3" key="1">
    <citation type="submission" date="2016-05" db="EMBL/GenBank/DDBJ databases">
        <authorList>
            <person name="Naeem Raeece"/>
        </authorList>
    </citation>
    <scope>NUCLEOTIDE SEQUENCE [LARGE SCALE GENOMIC DNA]</scope>
</reference>
<dbReference type="AlphaFoldDB" id="A0A1A9AKB5"/>
<keyword evidence="1" id="KW-1133">Transmembrane helix</keyword>
<proteinExistence type="predicted"/>
<keyword evidence="1" id="KW-0472">Membrane</keyword>
<dbReference type="Proteomes" id="UP000078550">
    <property type="component" value="Unassembled WGS sequence"/>
</dbReference>
<evidence type="ECO:0000313" key="2">
    <source>
        <dbReference type="EMBL" id="SBT56633.1"/>
    </source>
</evidence>
<evidence type="ECO:0000313" key="3">
    <source>
        <dbReference type="Proteomes" id="UP000078550"/>
    </source>
</evidence>
<dbReference type="EMBL" id="FLRE01001467">
    <property type="protein sequence ID" value="SBT56633.1"/>
    <property type="molecule type" value="Genomic_DNA"/>
</dbReference>